<sequence>MASGQEAALRKQQGFNRAENMPDLQSQYSNYKDTLQSLAQKVGEIEQEIEEHKLVMETLEPLPQDRKCFRLINGVLVERTVKDVLPALKTNSDGLKQVLEELLKQYKAKQDEMDKWKVVQNQ</sequence>
<dbReference type="EMBL" id="LGRB01000006">
    <property type="protein sequence ID" value="OCT54160.1"/>
    <property type="molecule type" value="Genomic_DNA"/>
</dbReference>
<dbReference type="Proteomes" id="UP000094526">
    <property type="component" value="Unassembled WGS sequence"/>
</dbReference>
<dbReference type="OrthoDB" id="29646at2759"/>
<dbReference type="SUPFAM" id="SSF46579">
    <property type="entry name" value="Prefoldin"/>
    <property type="match status" value="1"/>
</dbReference>
<dbReference type="Gene3D" id="1.10.287.370">
    <property type="match status" value="1"/>
</dbReference>
<evidence type="ECO:0000256" key="2">
    <source>
        <dbReference type="ARBA" id="ARBA00023186"/>
    </source>
</evidence>
<dbReference type="STRING" id="86049.A0A1C1D0J5"/>
<evidence type="ECO:0000256" key="3">
    <source>
        <dbReference type="SAM" id="Coils"/>
    </source>
</evidence>
<reference evidence="6" key="1">
    <citation type="submission" date="2015-07" db="EMBL/GenBank/DDBJ databases">
        <authorList>
            <person name="Teixeira M.M."/>
            <person name="Souza R.C."/>
            <person name="Almeida L.G."/>
            <person name="Vicente V.A."/>
            <person name="de Hoog S."/>
            <person name="Bocca A.L."/>
            <person name="de Almeida S.R."/>
            <person name="Vasconcelos A.T."/>
            <person name="Felipe M.S."/>
        </authorList>
    </citation>
    <scope>NUCLEOTIDE SEQUENCE [LARGE SCALE GENOMIC DNA]</scope>
    <source>
        <strain evidence="6">KSF</strain>
    </source>
</reference>
<dbReference type="VEuPathDB" id="FungiDB:CLCR_00209"/>
<keyword evidence="6" id="KW-1185">Reference proteome</keyword>
<dbReference type="CDD" id="cd23163">
    <property type="entry name" value="Prefoldin_2"/>
    <property type="match status" value="1"/>
</dbReference>
<dbReference type="InterPro" id="IPR009053">
    <property type="entry name" value="Prefoldin"/>
</dbReference>
<feature type="region of interest" description="Disordered" evidence="4">
    <location>
        <begin position="1"/>
        <end position="29"/>
    </location>
</feature>
<proteinExistence type="inferred from homology"/>
<comment type="similarity">
    <text evidence="1">Belongs to the prefoldin subunit beta family.</text>
</comment>
<dbReference type="PANTHER" id="PTHR13303">
    <property type="entry name" value="PREFOLDIN SUBUNIT 2"/>
    <property type="match status" value="1"/>
</dbReference>
<accession>A0A1C1D0J5</accession>
<dbReference type="FunFam" id="1.10.287.370:FF:000002">
    <property type="entry name" value="Prefoldin subunit 2"/>
    <property type="match status" value="1"/>
</dbReference>
<dbReference type="InterPro" id="IPR002777">
    <property type="entry name" value="PFD_beta-like"/>
</dbReference>
<evidence type="ECO:0000313" key="6">
    <source>
        <dbReference type="Proteomes" id="UP000094526"/>
    </source>
</evidence>
<gene>
    <name evidence="5" type="ORF">CLCR_00209</name>
</gene>
<keyword evidence="2" id="KW-0143">Chaperone</keyword>
<dbReference type="GO" id="GO:0016272">
    <property type="term" value="C:prefoldin complex"/>
    <property type="evidence" value="ECO:0007669"/>
    <property type="project" value="InterPro"/>
</dbReference>
<dbReference type="AlphaFoldDB" id="A0A1C1D0J5"/>
<dbReference type="Pfam" id="PF01920">
    <property type="entry name" value="Prefoldin_2"/>
    <property type="match status" value="1"/>
</dbReference>
<evidence type="ECO:0000313" key="5">
    <source>
        <dbReference type="EMBL" id="OCT54160.1"/>
    </source>
</evidence>
<evidence type="ECO:0000256" key="1">
    <source>
        <dbReference type="ARBA" id="ARBA00008045"/>
    </source>
</evidence>
<dbReference type="InterPro" id="IPR027235">
    <property type="entry name" value="PFD2"/>
</dbReference>
<keyword evidence="3" id="KW-0175">Coiled coil</keyword>
<dbReference type="GO" id="GO:0051082">
    <property type="term" value="F:unfolded protein binding"/>
    <property type="evidence" value="ECO:0007669"/>
    <property type="project" value="InterPro"/>
</dbReference>
<protein>
    <submittedName>
        <fullName evidence="5">Putative prefoldin subunit 2</fullName>
    </submittedName>
</protein>
<feature type="coiled-coil region" evidence="3">
    <location>
        <begin position="92"/>
        <end position="119"/>
    </location>
</feature>
<dbReference type="GO" id="GO:0006457">
    <property type="term" value="P:protein folding"/>
    <property type="evidence" value="ECO:0007669"/>
    <property type="project" value="InterPro"/>
</dbReference>
<dbReference type="VEuPathDB" id="FungiDB:G647_02534"/>
<comment type="caution">
    <text evidence="5">The sequence shown here is derived from an EMBL/GenBank/DDBJ whole genome shotgun (WGS) entry which is preliminary data.</text>
</comment>
<evidence type="ECO:0000256" key="4">
    <source>
        <dbReference type="SAM" id="MobiDB-lite"/>
    </source>
</evidence>
<organism evidence="5 6">
    <name type="scientific">Cladophialophora carrionii</name>
    <dbReference type="NCBI Taxonomy" id="86049"/>
    <lineage>
        <taxon>Eukaryota</taxon>
        <taxon>Fungi</taxon>
        <taxon>Dikarya</taxon>
        <taxon>Ascomycota</taxon>
        <taxon>Pezizomycotina</taxon>
        <taxon>Eurotiomycetes</taxon>
        <taxon>Chaetothyriomycetidae</taxon>
        <taxon>Chaetothyriales</taxon>
        <taxon>Herpotrichiellaceae</taxon>
        <taxon>Cladophialophora</taxon>
    </lineage>
</organism>
<name>A0A1C1D0J5_9EURO</name>